<feature type="transmembrane region" description="Helical" evidence="1">
    <location>
        <begin position="87"/>
        <end position="107"/>
    </location>
</feature>
<name>A0AAU7GE45_9MICO</name>
<proteinExistence type="predicted"/>
<feature type="transmembrane region" description="Helical" evidence="1">
    <location>
        <begin position="61"/>
        <end position="80"/>
    </location>
</feature>
<dbReference type="AlphaFoldDB" id="A0AAU7GE45"/>
<keyword evidence="1" id="KW-1133">Transmembrane helix</keyword>
<dbReference type="Pfam" id="PF08592">
    <property type="entry name" value="Anthrone_oxy"/>
    <property type="match status" value="1"/>
</dbReference>
<sequence>MQTATTIVIAIAALTTAAAGGVYLGFSAMVMPALARSRDASAASAATMNRINVRAPRSSFMLAFLGSALACLASGVLVLGRLPALDAVLALAGALLGVAGFLITAGVNVPLNNRLAAAGDDAAAFAAFEGPWRRANAARGAASLLGAASLVAAIAV</sequence>
<organism evidence="2">
    <name type="scientific">Leifsonia sp. NPDC080035</name>
    <dbReference type="NCBI Taxonomy" id="3143936"/>
    <lineage>
        <taxon>Bacteria</taxon>
        <taxon>Bacillati</taxon>
        <taxon>Actinomycetota</taxon>
        <taxon>Actinomycetes</taxon>
        <taxon>Micrococcales</taxon>
        <taxon>Microbacteriaceae</taxon>
        <taxon>Leifsonia</taxon>
    </lineage>
</organism>
<evidence type="ECO:0000256" key="1">
    <source>
        <dbReference type="SAM" id="Phobius"/>
    </source>
</evidence>
<evidence type="ECO:0000313" key="2">
    <source>
        <dbReference type="EMBL" id="XBM48166.1"/>
    </source>
</evidence>
<accession>A0AAU7GE45</accession>
<dbReference type="InterPro" id="IPR013901">
    <property type="entry name" value="Anthrone_oxy"/>
</dbReference>
<keyword evidence="1" id="KW-0812">Transmembrane</keyword>
<dbReference type="RefSeq" id="WP_348788118.1">
    <property type="nucleotide sequence ID" value="NZ_CP157390.1"/>
</dbReference>
<keyword evidence="1" id="KW-0472">Membrane</keyword>
<reference evidence="2" key="1">
    <citation type="submission" date="2024-05" db="EMBL/GenBank/DDBJ databases">
        <title>The Natural Products Discovery Center: Release of the First 8490 Sequenced Strains for Exploring Actinobacteria Biosynthetic Diversity.</title>
        <authorList>
            <person name="Kalkreuter E."/>
            <person name="Kautsar S.A."/>
            <person name="Yang D."/>
            <person name="Bader C.D."/>
            <person name="Teijaro C.N."/>
            <person name="Fluegel L."/>
            <person name="Davis C.M."/>
            <person name="Simpson J.R."/>
            <person name="Lauterbach L."/>
            <person name="Steele A.D."/>
            <person name="Gui C."/>
            <person name="Meng S."/>
            <person name="Li G."/>
            <person name="Viehrig K."/>
            <person name="Ye F."/>
            <person name="Su P."/>
            <person name="Kiefer A.F."/>
            <person name="Nichols A."/>
            <person name="Cepeda A.J."/>
            <person name="Yan W."/>
            <person name="Fan B."/>
            <person name="Jiang Y."/>
            <person name="Adhikari A."/>
            <person name="Zheng C.-J."/>
            <person name="Schuster L."/>
            <person name="Cowan T.M."/>
            <person name="Smanski M.J."/>
            <person name="Chevrette M.G."/>
            <person name="de Carvalho L.P.S."/>
            <person name="Shen B."/>
        </authorList>
    </citation>
    <scope>NUCLEOTIDE SEQUENCE</scope>
    <source>
        <strain evidence="2">NPDC080035</strain>
    </source>
</reference>
<gene>
    <name evidence="2" type="ORF">AAME72_19190</name>
</gene>
<dbReference type="EMBL" id="CP157390">
    <property type="protein sequence ID" value="XBM48166.1"/>
    <property type="molecule type" value="Genomic_DNA"/>
</dbReference>
<protein>
    <submittedName>
        <fullName evidence="2">Anthrone oxygenase family protein</fullName>
    </submittedName>
</protein>